<dbReference type="EMBL" id="LDSL01000295">
    <property type="protein sequence ID" value="KTT05737.1"/>
    <property type="molecule type" value="Genomic_DNA"/>
</dbReference>
<reference evidence="7 8" key="1">
    <citation type="journal article" date="2016" name="Front. Microbiol.">
        <title>Genomic Resource of Rice Seed Associated Bacteria.</title>
        <authorList>
            <person name="Midha S."/>
            <person name="Bansal K."/>
            <person name="Sharma S."/>
            <person name="Kumar N."/>
            <person name="Patil P.P."/>
            <person name="Chaudhry V."/>
            <person name="Patil P.B."/>
        </authorList>
    </citation>
    <scope>NUCLEOTIDE SEQUENCE [LARGE SCALE GENOMIC DNA]</scope>
    <source>
        <strain evidence="7 8">NS331</strain>
    </source>
</reference>
<keyword evidence="2" id="KW-1003">Cell membrane</keyword>
<evidence type="ECO:0000313" key="7">
    <source>
        <dbReference type="EMBL" id="KTT05737.1"/>
    </source>
</evidence>
<dbReference type="PANTHER" id="PTHR30482:SF17">
    <property type="entry name" value="ABC TRANSPORTER ATP-BINDING PROTEIN"/>
    <property type="match status" value="1"/>
</dbReference>
<dbReference type="PANTHER" id="PTHR30482">
    <property type="entry name" value="HIGH-AFFINITY BRANCHED-CHAIN AMINO ACID TRANSPORT SYSTEM PERMEASE"/>
    <property type="match status" value="1"/>
</dbReference>
<dbReference type="InterPro" id="IPR001851">
    <property type="entry name" value="ABC_transp_permease"/>
</dbReference>
<gene>
    <name evidence="7" type="ORF">NS331_25380</name>
</gene>
<dbReference type="GO" id="GO:0005886">
    <property type="term" value="C:plasma membrane"/>
    <property type="evidence" value="ECO:0007669"/>
    <property type="project" value="UniProtKB-SubCell"/>
</dbReference>
<keyword evidence="5 6" id="KW-0472">Membrane</keyword>
<protein>
    <submittedName>
        <fullName evidence="7">ABC transporter permease</fullName>
    </submittedName>
</protein>
<evidence type="ECO:0000256" key="3">
    <source>
        <dbReference type="ARBA" id="ARBA00022692"/>
    </source>
</evidence>
<name>A0A147GLD3_9BURK</name>
<evidence type="ECO:0000256" key="1">
    <source>
        <dbReference type="ARBA" id="ARBA00004651"/>
    </source>
</evidence>
<sequence>MMSRSTLGYGLLFVALLAAPWLGAYPVFVMKLMCFALFAAAFNLLLGYTGLLSFGHAAFLGGAAYVAGHAIKVWGVTPELGLLLGTAVGAGLGWVFGLLAIRRQGIY</sequence>
<evidence type="ECO:0000256" key="5">
    <source>
        <dbReference type="ARBA" id="ARBA00023136"/>
    </source>
</evidence>
<keyword evidence="3 6" id="KW-0812">Transmembrane</keyword>
<dbReference type="Pfam" id="PF02653">
    <property type="entry name" value="BPD_transp_2"/>
    <property type="match status" value="1"/>
</dbReference>
<keyword evidence="4 6" id="KW-1133">Transmembrane helix</keyword>
<dbReference type="AlphaFoldDB" id="A0A147GLD3"/>
<accession>A0A147GLD3</accession>
<organism evidence="7 8">
    <name type="scientific">Pseudacidovorax intermedius</name>
    <dbReference type="NCBI Taxonomy" id="433924"/>
    <lineage>
        <taxon>Bacteria</taxon>
        <taxon>Pseudomonadati</taxon>
        <taxon>Pseudomonadota</taxon>
        <taxon>Betaproteobacteria</taxon>
        <taxon>Burkholderiales</taxon>
        <taxon>Comamonadaceae</taxon>
        <taxon>Pseudacidovorax</taxon>
    </lineage>
</organism>
<proteinExistence type="predicted"/>
<dbReference type="Proteomes" id="UP000072741">
    <property type="component" value="Unassembled WGS sequence"/>
</dbReference>
<dbReference type="GO" id="GO:0015658">
    <property type="term" value="F:branched-chain amino acid transmembrane transporter activity"/>
    <property type="evidence" value="ECO:0007669"/>
    <property type="project" value="InterPro"/>
</dbReference>
<feature type="transmembrane region" description="Helical" evidence="6">
    <location>
        <begin position="80"/>
        <end position="101"/>
    </location>
</feature>
<comment type="caution">
    <text evidence="7">The sequence shown here is derived from an EMBL/GenBank/DDBJ whole genome shotgun (WGS) entry which is preliminary data.</text>
</comment>
<evidence type="ECO:0000313" key="8">
    <source>
        <dbReference type="Proteomes" id="UP000072741"/>
    </source>
</evidence>
<evidence type="ECO:0000256" key="2">
    <source>
        <dbReference type="ARBA" id="ARBA00022475"/>
    </source>
</evidence>
<evidence type="ECO:0000256" key="6">
    <source>
        <dbReference type="SAM" id="Phobius"/>
    </source>
</evidence>
<keyword evidence="8" id="KW-1185">Reference proteome</keyword>
<comment type="subcellular location">
    <subcellularLocation>
        <location evidence="1">Cell membrane</location>
        <topology evidence="1">Multi-pass membrane protein</topology>
    </subcellularLocation>
</comment>
<feature type="non-terminal residue" evidence="7">
    <location>
        <position position="107"/>
    </location>
</feature>
<dbReference type="InterPro" id="IPR043428">
    <property type="entry name" value="LivM-like"/>
</dbReference>
<feature type="transmembrane region" description="Helical" evidence="6">
    <location>
        <begin position="53"/>
        <end position="74"/>
    </location>
</feature>
<evidence type="ECO:0000256" key="4">
    <source>
        <dbReference type="ARBA" id="ARBA00022989"/>
    </source>
</evidence>